<dbReference type="Proteomes" id="UP000314294">
    <property type="component" value="Unassembled WGS sequence"/>
</dbReference>
<proteinExistence type="predicted"/>
<dbReference type="EMBL" id="SRLO01006961">
    <property type="protein sequence ID" value="TNN28372.1"/>
    <property type="molecule type" value="Genomic_DNA"/>
</dbReference>
<name>A0A4Z2EJ56_9TELE</name>
<feature type="compositionally biased region" description="Basic residues" evidence="1">
    <location>
        <begin position="8"/>
        <end position="17"/>
    </location>
</feature>
<protein>
    <submittedName>
        <fullName evidence="2">Uncharacterized protein</fullName>
    </submittedName>
</protein>
<evidence type="ECO:0000313" key="2">
    <source>
        <dbReference type="EMBL" id="TNN28372.1"/>
    </source>
</evidence>
<sequence>MLRMPGLNRRRGKRRTSTRNDGGHSIKLPLHRAIGPMTTRKAKESIDQDGVWGSLMGND</sequence>
<evidence type="ECO:0000256" key="1">
    <source>
        <dbReference type="SAM" id="MobiDB-lite"/>
    </source>
</evidence>
<keyword evidence="3" id="KW-1185">Reference proteome</keyword>
<organism evidence="2 3">
    <name type="scientific">Liparis tanakae</name>
    <name type="common">Tanaka's snailfish</name>
    <dbReference type="NCBI Taxonomy" id="230148"/>
    <lineage>
        <taxon>Eukaryota</taxon>
        <taxon>Metazoa</taxon>
        <taxon>Chordata</taxon>
        <taxon>Craniata</taxon>
        <taxon>Vertebrata</taxon>
        <taxon>Euteleostomi</taxon>
        <taxon>Actinopterygii</taxon>
        <taxon>Neopterygii</taxon>
        <taxon>Teleostei</taxon>
        <taxon>Neoteleostei</taxon>
        <taxon>Acanthomorphata</taxon>
        <taxon>Eupercaria</taxon>
        <taxon>Perciformes</taxon>
        <taxon>Cottioidei</taxon>
        <taxon>Cottales</taxon>
        <taxon>Liparidae</taxon>
        <taxon>Liparis</taxon>
    </lineage>
</organism>
<gene>
    <name evidence="2" type="ORF">EYF80_061479</name>
</gene>
<comment type="caution">
    <text evidence="2">The sequence shown here is derived from an EMBL/GenBank/DDBJ whole genome shotgun (WGS) entry which is preliminary data.</text>
</comment>
<accession>A0A4Z2EJ56</accession>
<reference evidence="2 3" key="1">
    <citation type="submission" date="2019-03" db="EMBL/GenBank/DDBJ databases">
        <title>First draft genome of Liparis tanakae, snailfish: a comprehensive survey of snailfish specific genes.</title>
        <authorList>
            <person name="Kim W."/>
            <person name="Song I."/>
            <person name="Jeong J.-H."/>
            <person name="Kim D."/>
            <person name="Kim S."/>
            <person name="Ryu S."/>
            <person name="Song J.Y."/>
            <person name="Lee S.K."/>
        </authorList>
    </citation>
    <scope>NUCLEOTIDE SEQUENCE [LARGE SCALE GENOMIC DNA]</scope>
    <source>
        <tissue evidence="2">Muscle</tissue>
    </source>
</reference>
<evidence type="ECO:0000313" key="3">
    <source>
        <dbReference type="Proteomes" id="UP000314294"/>
    </source>
</evidence>
<dbReference type="AlphaFoldDB" id="A0A4Z2EJ56"/>
<feature type="region of interest" description="Disordered" evidence="1">
    <location>
        <begin position="1"/>
        <end position="28"/>
    </location>
</feature>